<comment type="subcellular location">
    <subcellularLocation>
        <location evidence="1">Cell membrane</location>
        <topology evidence="1">Multi-pass membrane protein</topology>
    </subcellularLocation>
</comment>
<gene>
    <name evidence="10" type="ORF">GCM10025864_42850</name>
</gene>
<dbReference type="RefSeq" id="WP_284294778.1">
    <property type="nucleotide sequence ID" value="NZ_BSUK01000001.1"/>
</dbReference>
<evidence type="ECO:0000256" key="6">
    <source>
        <dbReference type="ARBA" id="ARBA00022970"/>
    </source>
</evidence>
<feature type="transmembrane region" description="Helical" evidence="9">
    <location>
        <begin position="286"/>
        <end position="315"/>
    </location>
</feature>
<dbReference type="Pfam" id="PF13520">
    <property type="entry name" value="AA_permease_2"/>
    <property type="match status" value="1"/>
</dbReference>
<dbReference type="Proteomes" id="UP001157091">
    <property type="component" value="Unassembled WGS sequence"/>
</dbReference>
<feature type="transmembrane region" description="Helical" evidence="9">
    <location>
        <begin position="336"/>
        <end position="354"/>
    </location>
</feature>
<dbReference type="NCBIfam" id="TIGR00905">
    <property type="entry name" value="2A0302"/>
    <property type="match status" value="1"/>
</dbReference>
<proteinExistence type="inferred from homology"/>
<evidence type="ECO:0000313" key="11">
    <source>
        <dbReference type="Proteomes" id="UP001157091"/>
    </source>
</evidence>
<organism evidence="10 11">
    <name type="scientific">Luteimicrobium album</name>
    <dbReference type="NCBI Taxonomy" id="1054550"/>
    <lineage>
        <taxon>Bacteria</taxon>
        <taxon>Bacillati</taxon>
        <taxon>Actinomycetota</taxon>
        <taxon>Actinomycetes</taxon>
        <taxon>Micrococcales</taxon>
        <taxon>Luteimicrobium</taxon>
    </lineage>
</organism>
<dbReference type="PIRSF" id="PIRSF006060">
    <property type="entry name" value="AA_transporter"/>
    <property type="match status" value="1"/>
</dbReference>
<evidence type="ECO:0000256" key="3">
    <source>
        <dbReference type="ARBA" id="ARBA00022448"/>
    </source>
</evidence>
<feature type="transmembrane region" description="Helical" evidence="9">
    <location>
        <begin position="446"/>
        <end position="468"/>
    </location>
</feature>
<feature type="transmembrane region" description="Helical" evidence="9">
    <location>
        <begin position="236"/>
        <end position="259"/>
    </location>
</feature>
<keyword evidence="11" id="KW-1185">Reference proteome</keyword>
<evidence type="ECO:0000256" key="5">
    <source>
        <dbReference type="ARBA" id="ARBA00022692"/>
    </source>
</evidence>
<comment type="similarity">
    <text evidence="2">Belongs to the amino acid-polyamine-organocation (APC) superfamily. Basic amino acid/polyamine antiporter (APA) (TC 2.A.3.2) family.</text>
</comment>
<feature type="transmembrane region" description="Helical" evidence="9">
    <location>
        <begin position="360"/>
        <end position="381"/>
    </location>
</feature>
<evidence type="ECO:0000256" key="2">
    <source>
        <dbReference type="ARBA" id="ARBA00008220"/>
    </source>
</evidence>
<feature type="transmembrane region" description="Helical" evidence="9">
    <location>
        <begin position="12"/>
        <end position="36"/>
    </location>
</feature>
<evidence type="ECO:0000256" key="9">
    <source>
        <dbReference type="SAM" id="Phobius"/>
    </source>
</evidence>
<keyword evidence="3" id="KW-0813">Transport</keyword>
<sequence>MADPTTTARTTTVGIGALTAMVVGSMVGAGVFSLPARFAERTGVWGTLGAWAVAGAGTLTLALVFQTLAVRRPGLDAGIYAYAKTGFGEYPGFLSVIGYWASACAGNVTYWVLVMSTLGAAFPALGQGDSVLAVVLASVGLWAVFALVRRSVTGAVVVNRVVTVAKVVPIVVFVVLCATLLDPRVLAENLSAPSSAGSFFSQLSGVTLVTVFVFLGVEGASVYSRHARRRRDVGRATVLGFVSVLALFASVSVVSYGILPRDELAGLRQPSMAGVLEAAVGGWGRVVVSVGLVVSVLGAYLAWTLMAAEVLLVAARDGDLPRLLSRSDARDTPVPALFLTSALAQVLLLVTLLSADAFDFALDLTATLAIVPYVLAAGFAVRVGVRDARRGETVVAVLATAYTLFLLVAAGPAYLLVILVVYAPASVLFARARREAGRRAFTRGELAGLCAICLGAVVGIVCLAAGAVHL</sequence>
<dbReference type="InterPro" id="IPR050367">
    <property type="entry name" value="APC_superfamily"/>
</dbReference>
<dbReference type="PANTHER" id="PTHR42770:SF4">
    <property type="entry name" value="ARGININE_ORNITHINE ANTIPORTER-RELATED"/>
    <property type="match status" value="1"/>
</dbReference>
<evidence type="ECO:0000256" key="8">
    <source>
        <dbReference type="ARBA" id="ARBA00023136"/>
    </source>
</evidence>
<comment type="caution">
    <text evidence="10">The sequence shown here is derived from an EMBL/GenBank/DDBJ whole genome shotgun (WGS) entry which is preliminary data.</text>
</comment>
<evidence type="ECO:0000256" key="1">
    <source>
        <dbReference type="ARBA" id="ARBA00004651"/>
    </source>
</evidence>
<dbReference type="Gene3D" id="1.20.1740.10">
    <property type="entry name" value="Amino acid/polyamine transporter I"/>
    <property type="match status" value="1"/>
</dbReference>
<keyword evidence="5 9" id="KW-0812">Transmembrane</keyword>
<feature type="transmembrane region" description="Helical" evidence="9">
    <location>
        <begin position="48"/>
        <end position="69"/>
    </location>
</feature>
<dbReference type="PANTHER" id="PTHR42770">
    <property type="entry name" value="AMINO ACID TRANSPORTER-RELATED"/>
    <property type="match status" value="1"/>
</dbReference>
<evidence type="ECO:0000256" key="4">
    <source>
        <dbReference type="ARBA" id="ARBA00022475"/>
    </source>
</evidence>
<dbReference type="InterPro" id="IPR004754">
    <property type="entry name" value="Amino_acid_antiprt"/>
</dbReference>
<keyword evidence="4" id="KW-1003">Cell membrane</keyword>
<feature type="transmembrane region" description="Helical" evidence="9">
    <location>
        <begin position="416"/>
        <end position="434"/>
    </location>
</feature>
<keyword evidence="6" id="KW-0029">Amino-acid transport</keyword>
<feature type="transmembrane region" description="Helical" evidence="9">
    <location>
        <begin position="90"/>
        <end position="111"/>
    </location>
</feature>
<feature type="transmembrane region" description="Helical" evidence="9">
    <location>
        <begin position="393"/>
        <end position="410"/>
    </location>
</feature>
<keyword evidence="8 9" id="KW-0472">Membrane</keyword>
<feature type="transmembrane region" description="Helical" evidence="9">
    <location>
        <begin position="161"/>
        <end position="181"/>
    </location>
</feature>
<reference evidence="11" key="1">
    <citation type="journal article" date="2019" name="Int. J. Syst. Evol. Microbiol.">
        <title>The Global Catalogue of Microorganisms (GCM) 10K type strain sequencing project: providing services to taxonomists for standard genome sequencing and annotation.</title>
        <authorList>
            <consortium name="The Broad Institute Genomics Platform"/>
            <consortium name="The Broad Institute Genome Sequencing Center for Infectious Disease"/>
            <person name="Wu L."/>
            <person name="Ma J."/>
        </authorList>
    </citation>
    <scope>NUCLEOTIDE SEQUENCE [LARGE SCALE GENOMIC DNA]</scope>
    <source>
        <strain evidence="11">NBRC 106348</strain>
    </source>
</reference>
<evidence type="ECO:0000313" key="10">
    <source>
        <dbReference type="EMBL" id="GMA26526.1"/>
    </source>
</evidence>
<dbReference type="InterPro" id="IPR002293">
    <property type="entry name" value="AA/rel_permease1"/>
</dbReference>
<evidence type="ECO:0000256" key="7">
    <source>
        <dbReference type="ARBA" id="ARBA00022989"/>
    </source>
</evidence>
<name>A0ABQ6I750_9MICO</name>
<keyword evidence="7 9" id="KW-1133">Transmembrane helix</keyword>
<feature type="transmembrane region" description="Helical" evidence="9">
    <location>
        <begin position="131"/>
        <end position="149"/>
    </location>
</feature>
<accession>A0ABQ6I750</accession>
<dbReference type="EMBL" id="BSUK01000001">
    <property type="protein sequence ID" value="GMA26526.1"/>
    <property type="molecule type" value="Genomic_DNA"/>
</dbReference>
<protein>
    <submittedName>
        <fullName evidence="10">Amino acid APC transporter</fullName>
    </submittedName>
</protein>
<feature type="transmembrane region" description="Helical" evidence="9">
    <location>
        <begin position="201"/>
        <end position="224"/>
    </location>
</feature>